<sequence>MHLPHDVTTTEKIVKKTDYSPISLLATALLLCAATSMTNIAQAQMYKWIGPNGKTVYSDTPPPANAKKLLSKSTEGAGQQSNVRLPPELEVATRKNPVTLYVTLPSTPCGICNEARSMLKQNGIPFTEKTVDTKDDVEKLRQVSGDTQLPLLLISRAKFAGFDSVEWRTALSTAGYPETSVLPKDYRYPAAEPAAPPAPVDNKDKAEKTSEQVKPRTASPTGIRF</sequence>
<feature type="compositionally biased region" description="Basic and acidic residues" evidence="1">
    <location>
        <begin position="201"/>
        <end position="214"/>
    </location>
</feature>
<evidence type="ECO:0000259" key="3">
    <source>
        <dbReference type="Pfam" id="PF13511"/>
    </source>
</evidence>
<protein>
    <submittedName>
        <fullName evidence="4">DUF4124 domain-containing protein</fullName>
    </submittedName>
</protein>
<dbReference type="InterPro" id="IPR036249">
    <property type="entry name" value="Thioredoxin-like_sf"/>
</dbReference>
<dbReference type="PROSITE" id="PS51354">
    <property type="entry name" value="GLUTAREDOXIN_2"/>
    <property type="match status" value="1"/>
</dbReference>
<feature type="region of interest" description="Disordered" evidence="1">
    <location>
        <begin position="187"/>
        <end position="225"/>
    </location>
</feature>
<gene>
    <name evidence="4" type="ORF">ACFFJH_00530</name>
</gene>
<proteinExistence type="predicted"/>
<accession>A0ABV6I9E2</accession>
<dbReference type="Proteomes" id="UP001589844">
    <property type="component" value="Unassembled WGS sequence"/>
</dbReference>
<dbReference type="Gene3D" id="3.40.30.10">
    <property type="entry name" value="Glutaredoxin"/>
    <property type="match status" value="1"/>
</dbReference>
<evidence type="ECO:0000313" key="5">
    <source>
        <dbReference type="Proteomes" id="UP001589844"/>
    </source>
</evidence>
<keyword evidence="5" id="KW-1185">Reference proteome</keyword>
<feature type="domain" description="Glutaredoxin" evidence="2">
    <location>
        <begin position="98"/>
        <end position="154"/>
    </location>
</feature>
<dbReference type="InterPro" id="IPR002109">
    <property type="entry name" value="Glutaredoxin"/>
</dbReference>
<dbReference type="EMBL" id="JBHLXJ010000002">
    <property type="protein sequence ID" value="MFC0348282.1"/>
    <property type="molecule type" value="Genomic_DNA"/>
</dbReference>
<dbReference type="CDD" id="cd02976">
    <property type="entry name" value="NrdH"/>
    <property type="match status" value="1"/>
</dbReference>
<dbReference type="InterPro" id="IPR025392">
    <property type="entry name" value="DUF4124"/>
</dbReference>
<comment type="caution">
    <text evidence="4">The sequence shown here is derived from an EMBL/GenBank/DDBJ whole genome shotgun (WGS) entry which is preliminary data.</text>
</comment>
<evidence type="ECO:0000313" key="4">
    <source>
        <dbReference type="EMBL" id="MFC0348282.1"/>
    </source>
</evidence>
<organism evidence="4 5">
    <name type="scientific">Undibacterium danionis</name>
    <dbReference type="NCBI Taxonomy" id="1812100"/>
    <lineage>
        <taxon>Bacteria</taxon>
        <taxon>Pseudomonadati</taxon>
        <taxon>Pseudomonadota</taxon>
        <taxon>Betaproteobacteria</taxon>
        <taxon>Burkholderiales</taxon>
        <taxon>Oxalobacteraceae</taxon>
        <taxon>Undibacterium</taxon>
    </lineage>
</organism>
<evidence type="ECO:0000259" key="2">
    <source>
        <dbReference type="Pfam" id="PF00462"/>
    </source>
</evidence>
<evidence type="ECO:0000256" key="1">
    <source>
        <dbReference type="SAM" id="MobiDB-lite"/>
    </source>
</evidence>
<dbReference type="SUPFAM" id="SSF52833">
    <property type="entry name" value="Thioredoxin-like"/>
    <property type="match status" value="1"/>
</dbReference>
<feature type="domain" description="DUF4124" evidence="3">
    <location>
        <begin position="33"/>
        <end position="67"/>
    </location>
</feature>
<dbReference type="Pfam" id="PF13511">
    <property type="entry name" value="DUF4124"/>
    <property type="match status" value="1"/>
</dbReference>
<name>A0ABV6I9E2_9BURK</name>
<dbReference type="RefSeq" id="WP_390209319.1">
    <property type="nucleotide sequence ID" value="NZ_JBHLXJ010000002.1"/>
</dbReference>
<reference evidence="4 5" key="1">
    <citation type="submission" date="2024-09" db="EMBL/GenBank/DDBJ databases">
        <authorList>
            <person name="Sun Q."/>
            <person name="Mori K."/>
        </authorList>
    </citation>
    <scope>NUCLEOTIDE SEQUENCE [LARGE SCALE GENOMIC DNA]</scope>
    <source>
        <strain evidence="4 5">CCM 8677</strain>
    </source>
</reference>
<dbReference type="Pfam" id="PF00462">
    <property type="entry name" value="Glutaredoxin"/>
    <property type="match status" value="1"/>
</dbReference>